<name>A0ABD5W782_9EURY</name>
<accession>A0ABD5W782</accession>
<comment type="caution">
    <text evidence="2">The sequence shown here is derived from an EMBL/GenBank/DDBJ whole genome shotgun (WGS) entry which is preliminary data.</text>
</comment>
<reference evidence="2 3" key="1">
    <citation type="journal article" date="2019" name="Int. J. Syst. Evol. Microbiol.">
        <title>The Global Catalogue of Microorganisms (GCM) 10K type strain sequencing project: providing services to taxonomists for standard genome sequencing and annotation.</title>
        <authorList>
            <consortium name="The Broad Institute Genomics Platform"/>
            <consortium name="The Broad Institute Genome Sequencing Center for Infectious Disease"/>
            <person name="Wu L."/>
            <person name="Ma J."/>
        </authorList>
    </citation>
    <scope>NUCLEOTIDE SEQUENCE [LARGE SCALE GENOMIC DNA]</scope>
    <source>
        <strain evidence="2 3">JCM 30072</strain>
    </source>
</reference>
<dbReference type="EMBL" id="JBHSZI010000003">
    <property type="protein sequence ID" value="MFC7059837.1"/>
    <property type="molecule type" value="Genomic_DNA"/>
</dbReference>
<evidence type="ECO:0000256" key="1">
    <source>
        <dbReference type="SAM" id="MobiDB-lite"/>
    </source>
</evidence>
<proteinExistence type="predicted"/>
<dbReference type="RefSeq" id="WP_382187198.1">
    <property type="nucleotide sequence ID" value="NZ_JBHSZI010000003.1"/>
</dbReference>
<sequence length="192" mass="21489">MVAALEERSCVSEDPTALVEAAISGDGPLVEDDEASNAFPVFRIDDRGEAGASTDDTAKDVDKYRRVYLDAAERVGRESWEVVEEDAIREALEEIGFGELLDAGELFNVRGWRFTDFADDGEEADRRWYYPDKEEPRPDEFRRFHELLTAAAPDDYTPTISAFVVLERTQQHNTAVGRPKTPGCLLRKPSSG</sequence>
<evidence type="ECO:0000313" key="2">
    <source>
        <dbReference type="EMBL" id="MFC7059837.1"/>
    </source>
</evidence>
<gene>
    <name evidence="2" type="ORF">ACFQQG_18590</name>
</gene>
<protein>
    <submittedName>
        <fullName evidence="2">Uncharacterized protein</fullName>
    </submittedName>
</protein>
<feature type="region of interest" description="Disordered" evidence="1">
    <location>
        <begin position="173"/>
        <end position="192"/>
    </location>
</feature>
<organism evidence="2 3">
    <name type="scientific">Halovenus salina</name>
    <dbReference type="NCBI Taxonomy" id="1510225"/>
    <lineage>
        <taxon>Archaea</taxon>
        <taxon>Methanobacteriati</taxon>
        <taxon>Methanobacteriota</taxon>
        <taxon>Stenosarchaea group</taxon>
        <taxon>Halobacteria</taxon>
        <taxon>Halobacteriales</taxon>
        <taxon>Haloarculaceae</taxon>
        <taxon>Halovenus</taxon>
    </lineage>
</organism>
<keyword evidence="3" id="KW-1185">Reference proteome</keyword>
<dbReference type="Proteomes" id="UP001596445">
    <property type="component" value="Unassembled WGS sequence"/>
</dbReference>
<evidence type="ECO:0000313" key="3">
    <source>
        <dbReference type="Proteomes" id="UP001596445"/>
    </source>
</evidence>
<dbReference type="AlphaFoldDB" id="A0ABD5W782"/>